<keyword evidence="1" id="KW-1133">Transmembrane helix</keyword>
<feature type="transmembrane region" description="Helical" evidence="1">
    <location>
        <begin position="64"/>
        <end position="84"/>
    </location>
</feature>
<dbReference type="RefSeq" id="WP_310174684.1">
    <property type="nucleotide sequence ID" value="NZ_BAABHE010000002.1"/>
</dbReference>
<accession>A0ABU2B2W8</accession>
<protein>
    <recommendedName>
        <fullName evidence="4">SLATT domain-containing protein</fullName>
    </recommendedName>
</protein>
<name>A0ABU2B2W8_9MICC</name>
<proteinExistence type="predicted"/>
<keyword evidence="3" id="KW-1185">Reference proteome</keyword>
<evidence type="ECO:0008006" key="4">
    <source>
        <dbReference type="Google" id="ProtNLM"/>
    </source>
</evidence>
<keyword evidence="1" id="KW-0812">Transmembrane</keyword>
<keyword evidence="1" id="KW-0472">Membrane</keyword>
<sequence>MFVQAHYLLSPEAQEKLLTGEWVRHGGVMRNTSGQIMEHLVEVARSENLSEAMMRLTQSSNSRLVLTGSALVATAGAVAGGFYIHARARTDRIVDELNSAMTAYAAAVHDKRLSTEIIDQLSEALKATQQIRERSLKKLFESCGFLSFTDLLINYSRELAKANLSRPPEFDEPVDNNVVTIADYLDHQRKIISEAG</sequence>
<dbReference type="Proteomes" id="UP001183794">
    <property type="component" value="Unassembled WGS sequence"/>
</dbReference>
<gene>
    <name evidence="2" type="ORF">J2S62_002205</name>
</gene>
<organism evidence="2 3">
    <name type="scientific">Enteractinococcus fodinae</name>
    <dbReference type="NCBI Taxonomy" id="684663"/>
    <lineage>
        <taxon>Bacteria</taxon>
        <taxon>Bacillati</taxon>
        <taxon>Actinomycetota</taxon>
        <taxon>Actinomycetes</taxon>
        <taxon>Micrococcales</taxon>
        <taxon>Micrococcaceae</taxon>
    </lineage>
</organism>
<evidence type="ECO:0000256" key="1">
    <source>
        <dbReference type="SAM" id="Phobius"/>
    </source>
</evidence>
<evidence type="ECO:0000313" key="2">
    <source>
        <dbReference type="EMBL" id="MDR7347948.1"/>
    </source>
</evidence>
<comment type="caution">
    <text evidence="2">The sequence shown here is derived from an EMBL/GenBank/DDBJ whole genome shotgun (WGS) entry which is preliminary data.</text>
</comment>
<reference evidence="2 3" key="1">
    <citation type="submission" date="2023-07" db="EMBL/GenBank/DDBJ databases">
        <title>Sequencing the genomes of 1000 actinobacteria strains.</title>
        <authorList>
            <person name="Klenk H.-P."/>
        </authorList>
    </citation>
    <scope>NUCLEOTIDE SEQUENCE [LARGE SCALE GENOMIC DNA]</scope>
    <source>
        <strain evidence="2 3">DSM 22966</strain>
    </source>
</reference>
<dbReference type="EMBL" id="JAVDYJ010000001">
    <property type="protein sequence ID" value="MDR7347948.1"/>
    <property type="molecule type" value="Genomic_DNA"/>
</dbReference>
<evidence type="ECO:0000313" key="3">
    <source>
        <dbReference type="Proteomes" id="UP001183794"/>
    </source>
</evidence>